<organism evidence="10 11">
    <name type="scientific">Gomphosphaeria aponina SAG 52.96 = DSM 107014</name>
    <dbReference type="NCBI Taxonomy" id="1521640"/>
    <lineage>
        <taxon>Bacteria</taxon>
        <taxon>Bacillati</taxon>
        <taxon>Cyanobacteriota</taxon>
        <taxon>Cyanophyceae</taxon>
        <taxon>Oscillatoriophycideae</taxon>
        <taxon>Chroococcales</taxon>
        <taxon>Gomphosphaeriaceae</taxon>
        <taxon>Gomphosphaeria</taxon>
    </lineage>
</organism>
<sequence length="317" mass="36728">MVGKVKKTRLLLKKGDQERHYWLTGVLRCRGSVIPVIITRVVLCALFGFLISFLHYLGFDVSLPILSSIFPSIVLGLLLVFRTNTAYDRFWEGRKLWGNLINNVRNFARTIWITVEENKEKDREEKVATLRLLVAFAVALKLHLRGEKVNSELADLMPKKWYEKLKEMNNPPLEVAFWIGDYLQKQYENKCINAYQITVMFKLLDNMVDVLGGCERIKKTPIPLAYSIHLRQLMLIYCLTLPFQVVMEFNWWTGVIVGIISFTVFGIEAIGIEIENPFGYDPNDLPLDEICDTMEKNIEDLISLAPCVRHWRQEALD</sequence>
<dbReference type="GO" id="GO:0005254">
    <property type="term" value="F:chloride channel activity"/>
    <property type="evidence" value="ECO:0007669"/>
    <property type="project" value="InterPro"/>
</dbReference>
<keyword evidence="4 9" id="KW-0812">Transmembrane</keyword>
<keyword evidence="3" id="KW-1003">Cell membrane</keyword>
<accession>A0A941GRQ0</accession>
<keyword evidence="7 9" id="KW-0472">Membrane</keyword>
<evidence type="ECO:0000256" key="4">
    <source>
        <dbReference type="ARBA" id="ARBA00022692"/>
    </source>
</evidence>
<dbReference type="PANTHER" id="PTHR33281">
    <property type="entry name" value="UPF0187 PROTEIN YNEE"/>
    <property type="match status" value="1"/>
</dbReference>
<comment type="caution">
    <text evidence="10">The sequence shown here is derived from an EMBL/GenBank/DDBJ whole genome shotgun (WGS) entry which is preliminary data.</text>
</comment>
<dbReference type="PANTHER" id="PTHR33281:SF19">
    <property type="entry name" value="VOLTAGE-DEPENDENT ANION CHANNEL-FORMING PROTEIN YNEE"/>
    <property type="match status" value="1"/>
</dbReference>
<comment type="subcellular location">
    <subcellularLocation>
        <location evidence="1">Cell membrane</location>
        <topology evidence="1">Multi-pass membrane protein</topology>
    </subcellularLocation>
</comment>
<evidence type="ECO:0000256" key="3">
    <source>
        <dbReference type="ARBA" id="ARBA00022475"/>
    </source>
</evidence>
<dbReference type="EMBL" id="JADQBC010000011">
    <property type="protein sequence ID" value="MBR8826787.1"/>
    <property type="molecule type" value="Genomic_DNA"/>
</dbReference>
<dbReference type="Pfam" id="PF25539">
    <property type="entry name" value="Bestrophin_2"/>
    <property type="match status" value="1"/>
</dbReference>
<feature type="transmembrane region" description="Helical" evidence="9">
    <location>
        <begin position="37"/>
        <end position="57"/>
    </location>
</feature>
<dbReference type="GO" id="GO:0005886">
    <property type="term" value="C:plasma membrane"/>
    <property type="evidence" value="ECO:0007669"/>
    <property type="project" value="UniProtKB-SubCell"/>
</dbReference>
<evidence type="ECO:0000256" key="6">
    <source>
        <dbReference type="ARBA" id="ARBA00023065"/>
    </source>
</evidence>
<evidence type="ECO:0000313" key="10">
    <source>
        <dbReference type="EMBL" id="MBR8826787.1"/>
    </source>
</evidence>
<keyword evidence="5 9" id="KW-1133">Transmembrane helix</keyword>
<evidence type="ECO:0000256" key="2">
    <source>
        <dbReference type="ARBA" id="ARBA00022448"/>
    </source>
</evidence>
<dbReference type="InterPro" id="IPR044669">
    <property type="entry name" value="YneE/VCCN1/2-like"/>
</dbReference>
<evidence type="ECO:0000313" key="11">
    <source>
        <dbReference type="Proteomes" id="UP000767446"/>
    </source>
</evidence>
<keyword evidence="2" id="KW-0813">Transport</keyword>
<dbReference type="Proteomes" id="UP000767446">
    <property type="component" value="Unassembled WGS sequence"/>
</dbReference>
<evidence type="ECO:0000256" key="7">
    <source>
        <dbReference type="ARBA" id="ARBA00023136"/>
    </source>
</evidence>
<comment type="similarity">
    <text evidence="8">Belongs to the anion channel-forming bestrophin (TC 1.A.46) family.</text>
</comment>
<evidence type="ECO:0000256" key="9">
    <source>
        <dbReference type="SAM" id="Phobius"/>
    </source>
</evidence>
<dbReference type="AlphaFoldDB" id="A0A941GRQ0"/>
<evidence type="ECO:0000256" key="1">
    <source>
        <dbReference type="ARBA" id="ARBA00004651"/>
    </source>
</evidence>
<reference evidence="10" key="1">
    <citation type="submission" date="2021-02" db="EMBL/GenBank/DDBJ databases">
        <title>Metagenome analyses of Stigonema ocellatum DSM 106950, Chlorogloea purpurea SAG 13.99 and Gomphosphaeria aponina DSM 107014.</title>
        <authorList>
            <person name="Marter P."/>
            <person name="Huang S."/>
        </authorList>
    </citation>
    <scope>NUCLEOTIDE SEQUENCE</scope>
    <source>
        <strain evidence="10">JP213</strain>
    </source>
</reference>
<protein>
    <submittedName>
        <fullName evidence="10">Uncharacterized protein</fullName>
    </submittedName>
</protein>
<feature type="transmembrane region" description="Helical" evidence="9">
    <location>
        <begin position="249"/>
        <end position="270"/>
    </location>
</feature>
<feature type="transmembrane region" description="Helical" evidence="9">
    <location>
        <begin position="63"/>
        <end position="81"/>
    </location>
</feature>
<keyword evidence="6" id="KW-0406">Ion transport</keyword>
<evidence type="ECO:0000256" key="5">
    <source>
        <dbReference type="ARBA" id="ARBA00022989"/>
    </source>
</evidence>
<name>A0A941GRQ0_9CHRO</name>
<gene>
    <name evidence="10" type="ORF">DSM107014_02605</name>
</gene>
<evidence type="ECO:0000256" key="8">
    <source>
        <dbReference type="ARBA" id="ARBA00034708"/>
    </source>
</evidence>
<proteinExistence type="inferred from homology"/>